<dbReference type="Proteomes" id="UP000774617">
    <property type="component" value="Unassembled WGS sequence"/>
</dbReference>
<accession>A0ABQ8FU97</accession>
<comment type="caution">
    <text evidence="2">The sequence shown here is derived from an EMBL/GenBank/DDBJ whole genome shotgun (WGS) entry which is preliminary data.</text>
</comment>
<gene>
    <name evidence="2" type="ORF">B0J12DRAFT_705637</name>
</gene>
<organism evidence="2 3">
    <name type="scientific">Macrophomina phaseolina</name>
    <dbReference type="NCBI Taxonomy" id="35725"/>
    <lineage>
        <taxon>Eukaryota</taxon>
        <taxon>Fungi</taxon>
        <taxon>Dikarya</taxon>
        <taxon>Ascomycota</taxon>
        <taxon>Pezizomycotina</taxon>
        <taxon>Dothideomycetes</taxon>
        <taxon>Dothideomycetes incertae sedis</taxon>
        <taxon>Botryosphaeriales</taxon>
        <taxon>Botryosphaeriaceae</taxon>
        <taxon>Macrophomina</taxon>
    </lineage>
</organism>
<keyword evidence="1" id="KW-0732">Signal</keyword>
<evidence type="ECO:0000313" key="3">
    <source>
        <dbReference type="Proteomes" id="UP000774617"/>
    </source>
</evidence>
<keyword evidence="3" id="KW-1185">Reference proteome</keyword>
<dbReference type="EMBL" id="JAGTJR010000074">
    <property type="protein sequence ID" value="KAH7016626.1"/>
    <property type="molecule type" value="Genomic_DNA"/>
</dbReference>
<name>A0ABQ8FU97_9PEZI</name>
<feature type="signal peptide" evidence="1">
    <location>
        <begin position="1"/>
        <end position="23"/>
    </location>
</feature>
<feature type="chain" id="PRO_5045121830" evidence="1">
    <location>
        <begin position="24"/>
        <end position="223"/>
    </location>
</feature>
<sequence length="223" mass="24642">MRASTSMLLNINTLVLALTGTLCTATLHGTSPLTDGVSTHEIVHRSSLDQSLGTSDKYKHNGFHLGSKREKNANYISSCGSSGVYLPLEDDRFDPGQMGYINATKAFCKLVSTTVDGRAFLIPPNSYIRSNMVYQNETAKSGSRIMLTSNIKGYIEFEINNKSDNQMRIDEEKCNEYLMKMAQTVDNDCYGSNNNDTRGGTWQQGTVQSGQSYHALLRKGDPK</sequence>
<reference evidence="2 3" key="1">
    <citation type="journal article" date="2021" name="Nat. Commun.">
        <title>Genetic determinants of endophytism in the Arabidopsis root mycobiome.</title>
        <authorList>
            <person name="Mesny F."/>
            <person name="Miyauchi S."/>
            <person name="Thiergart T."/>
            <person name="Pickel B."/>
            <person name="Atanasova L."/>
            <person name="Karlsson M."/>
            <person name="Huettel B."/>
            <person name="Barry K.W."/>
            <person name="Haridas S."/>
            <person name="Chen C."/>
            <person name="Bauer D."/>
            <person name="Andreopoulos W."/>
            <person name="Pangilinan J."/>
            <person name="LaButti K."/>
            <person name="Riley R."/>
            <person name="Lipzen A."/>
            <person name="Clum A."/>
            <person name="Drula E."/>
            <person name="Henrissat B."/>
            <person name="Kohler A."/>
            <person name="Grigoriev I.V."/>
            <person name="Martin F.M."/>
            <person name="Hacquard S."/>
        </authorList>
    </citation>
    <scope>NUCLEOTIDE SEQUENCE [LARGE SCALE GENOMIC DNA]</scope>
    <source>
        <strain evidence="2 3">MPI-SDFR-AT-0080</strain>
    </source>
</reference>
<evidence type="ECO:0000256" key="1">
    <source>
        <dbReference type="SAM" id="SignalP"/>
    </source>
</evidence>
<evidence type="ECO:0000313" key="2">
    <source>
        <dbReference type="EMBL" id="KAH7016626.1"/>
    </source>
</evidence>
<proteinExistence type="predicted"/>
<protein>
    <submittedName>
        <fullName evidence="2">Uncharacterized protein</fullName>
    </submittedName>
</protein>